<dbReference type="PANTHER" id="PTHR11538:SF104">
    <property type="entry name" value="25S RRNA (URIDINE-N(3))-METHYLTRANSFERASE BMT5-LIKE DOMAIN-CONTAINING PROTEIN"/>
    <property type="match status" value="1"/>
</dbReference>
<sequence length="435" mass="47799">MKRKGGAGRHGALAPVVAEKEVVERTRNIEKLFVHADTLRCAERNRCRVCLYKIVLYGRAGLLPMVRPELCPRIAAQAKATSAEEDEAEVGASSGESSTARIGLYDAKQVKRILTVGDGNFSYSLALANAFRGLAGDVSAEEKVELVATSHESKATILETYPDGERILNELNAMLSFVQVHHEIDATNKEQMQALGKFDRVIWNFPCVRAPRGEDGQNQEMEINKKLLADFFALVGESLTPTGEIHVTHKTKPPYGQWGIEAIAENSKLRYVRAVVFDRCMYPGYSNKKVLSKGSFPIWDSQTFVFVPAAREVAPEAETEPEDSLLVPVTLDMLKKMYLLLSPTIQDALDASVKSKKRKLSHKPKQLVGVPADHAAAANAVDIASGKDDAAHANGKHKHGRKSGKGGPATTEKHKRPPQPPGKFGHQKKLKLRRK</sequence>
<reference evidence="3" key="3">
    <citation type="submission" date="2015-02" db="UniProtKB">
        <authorList>
            <consortium name="EnsemblProtists"/>
        </authorList>
    </citation>
    <scope>IDENTIFICATION</scope>
    <source>
        <strain evidence="3">DAOM BR144</strain>
    </source>
</reference>
<dbReference type="PANTHER" id="PTHR11538">
    <property type="entry name" value="PHENYLALANYL-TRNA SYNTHETASE"/>
    <property type="match status" value="1"/>
</dbReference>
<dbReference type="STRING" id="431595.K3XBJ3"/>
<dbReference type="EnsemblProtists" id="PYU1_T014592">
    <property type="protein sequence ID" value="PYU1_T014592"/>
    <property type="gene ID" value="PYU1_G014561"/>
</dbReference>
<evidence type="ECO:0000313" key="4">
    <source>
        <dbReference type="Proteomes" id="UP000019132"/>
    </source>
</evidence>
<dbReference type="AlphaFoldDB" id="K3XBJ3"/>
<dbReference type="EMBL" id="GL376618">
    <property type="status" value="NOT_ANNOTATED_CDS"/>
    <property type="molecule type" value="Genomic_DNA"/>
</dbReference>
<evidence type="ECO:0000313" key="3">
    <source>
        <dbReference type="EnsemblProtists" id="PYU1_T014592"/>
    </source>
</evidence>
<reference evidence="4" key="1">
    <citation type="journal article" date="2010" name="Genome Biol.">
        <title>Genome sequence of the necrotrophic plant pathogen Pythium ultimum reveals original pathogenicity mechanisms and effector repertoire.</title>
        <authorList>
            <person name="Levesque C.A."/>
            <person name="Brouwer H."/>
            <person name="Cano L."/>
            <person name="Hamilton J.P."/>
            <person name="Holt C."/>
            <person name="Huitema E."/>
            <person name="Raffaele S."/>
            <person name="Robideau G.P."/>
            <person name="Thines M."/>
            <person name="Win J."/>
            <person name="Zerillo M.M."/>
            <person name="Beakes G.W."/>
            <person name="Boore J.L."/>
            <person name="Busam D."/>
            <person name="Dumas B."/>
            <person name="Ferriera S."/>
            <person name="Fuerstenberg S.I."/>
            <person name="Gachon C.M."/>
            <person name="Gaulin E."/>
            <person name="Govers F."/>
            <person name="Grenville-Briggs L."/>
            <person name="Horner N."/>
            <person name="Hostetler J."/>
            <person name="Jiang R.H."/>
            <person name="Johnson J."/>
            <person name="Krajaejun T."/>
            <person name="Lin H."/>
            <person name="Meijer H.J."/>
            <person name="Moore B."/>
            <person name="Morris P."/>
            <person name="Phuntmart V."/>
            <person name="Puiu D."/>
            <person name="Shetty J."/>
            <person name="Stajich J.E."/>
            <person name="Tripathy S."/>
            <person name="Wawra S."/>
            <person name="van West P."/>
            <person name="Whitty B.R."/>
            <person name="Coutinho P.M."/>
            <person name="Henrissat B."/>
            <person name="Martin F."/>
            <person name="Thomas P.D."/>
            <person name="Tyler B.M."/>
            <person name="De Vries R.P."/>
            <person name="Kamoun S."/>
            <person name="Yandell M."/>
            <person name="Tisserat N."/>
            <person name="Buell C.R."/>
        </authorList>
    </citation>
    <scope>NUCLEOTIDE SEQUENCE</scope>
    <source>
        <strain evidence="4">DAOM:BR144</strain>
    </source>
</reference>
<dbReference type="GO" id="GO:0070042">
    <property type="term" value="F:rRNA (uridine-N3-)-methyltransferase activity"/>
    <property type="evidence" value="ECO:0007669"/>
    <property type="project" value="InterPro"/>
</dbReference>
<organism evidence="3 4">
    <name type="scientific">Globisporangium ultimum (strain ATCC 200006 / CBS 805.95 / DAOM BR144)</name>
    <name type="common">Pythium ultimum</name>
    <dbReference type="NCBI Taxonomy" id="431595"/>
    <lineage>
        <taxon>Eukaryota</taxon>
        <taxon>Sar</taxon>
        <taxon>Stramenopiles</taxon>
        <taxon>Oomycota</taxon>
        <taxon>Peronosporomycetes</taxon>
        <taxon>Pythiales</taxon>
        <taxon>Pythiaceae</taxon>
        <taxon>Globisporangium</taxon>
    </lineage>
</organism>
<dbReference type="InParanoid" id="K3XBJ3"/>
<reference evidence="4" key="2">
    <citation type="submission" date="2010-04" db="EMBL/GenBank/DDBJ databases">
        <authorList>
            <person name="Buell R."/>
            <person name="Hamilton J."/>
            <person name="Hostetler J."/>
        </authorList>
    </citation>
    <scope>NUCLEOTIDE SEQUENCE [LARGE SCALE GENOMIC DNA]</scope>
    <source>
        <strain evidence="4">DAOM:BR144</strain>
    </source>
</reference>
<dbReference type="VEuPathDB" id="FungiDB:PYU1_G014561"/>
<accession>K3XBJ3</accession>
<feature type="region of interest" description="Disordered" evidence="1">
    <location>
        <begin position="383"/>
        <end position="435"/>
    </location>
</feature>
<dbReference type="Proteomes" id="UP000019132">
    <property type="component" value="Unassembled WGS sequence"/>
</dbReference>
<dbReference type="Pfam" id="PF10354">
    <property type="entry name" value="BMT5-like"/>
    <property type="match status" value="1"/>
</dbReference>
<dbReference type="InterPro" id="IPR019446">
    <property type="entry name" value="BMT5-like"/>
</dbReference>
<protein>
    <recommendedName>
        <fullName evidence="2">25S rRNA (uridine-N(3))-methyltransferase BMT5-like domain-containing protein</fullName>
    </recommendedName>
</protein>
<feature type="domain" description="25S rRNA (uridine-N(3))-methyltransferase BMT5-like" evidence="2">
    <location>
        <begin position="114"/>
        <end position="289"/>
    </location>
</feature>
<feature type="compositionally biased region" description="Basic residues" evidence="1">
    <location>
        <begin position="425"/>
        <end position="435"/>
    </location>
</feature>
<proteinExistence type="predicted"/>
<dbReference type="HOGENOM" id="CLU_053240_0_0_1"/>
<evidence type="ECO:0000256" key="1">
    <source>
        <dbReference type="SAM" id="MobiDB-lite"/>
    </source>
</evidence>
<name>K3XBJ3_GLOUD</name>
<keyword evidence="4" id="KW-1185">Reference proteome</keyword>
<dbReference type="eggNOG" id="KOG4174">
    <property type="taxonomic scope" value="Eukaryota"/>
</dbReference>
<dbReference type="GO" id="GO:0005737">
    <property type="term" value="C:cytoplasm"/>
    <property type="evidence" value="ECO:0007669"/>
    <property type="project" value="TreeGrafter"/>
</dbReference>
<dbReference type="GO" id="GO:0070475">
    <property type="term" value="P:rRNA base methylation"/>
    <property type="evidence" value="ECO:0007669"/>
    <property type="project" value="InterPro"/>
</dbReference>
<evidence type="ECO:0000259" key="2">
    <source>
        <dbReference type="Pfam" id="PF10354"/>
    </source>
</evidence>
<feature type="compositionally biased region" description="Basic residues" evidence="1">
    <location>
        <begin position="394"/>
        <end position="404"/>
    </location>
</feature>